<name>A0A3P6BMD5_BRACM</name>
<gene>
    <name evidence="2" type="ORF">BRAA08T32147Z</name>
</gene>
<reference evidence="2" key="1">
    <citation type="submission" date="2018-11" db="EMBL/GenBank/DDBJ databases">
        <authorList>
            <consortium name="Genoscope - CEA"/>
            <person name="William W."/>
        </authorList>
    </citation>
    <scope>NUCLEOTIDE SEQUENCE</scope>
</reference>
<dbReference type="EMBL" id="LR031575">
    <property type="protein sequence ID" value="VDD02670.1"/>
    <property type="molecule type" value="Genomic_DNA"/>
</dbReference>
<proteinExistence type="predicted"/>
<organism evidence="2">
    <name type="scientific">Brassica campestris</name>
    <name type="common">Field mustard</name>
    <dbReference type="NCBI Taxonomy" id="3711"/>
    <lineage>
        <taxon>Eukaryota</taxon>
        <taxon>Viridiplantae</taxon>
        <taxon>Streptophyta</taxon>
        <taxon>Embryophyta</taxon>
        <taxon>Tracheophyta</taxon>
        <taxon>Spermatophyta</taxon>
        <taxon>Magnoliopsida</taxon>
        <taxon>eudicotyledons</taxon>
        <taxon>Gunneridae</taxon>
        <taxon>Pentapetalae</taxon>
        <taxon>rosids</taxon>
        <taxon>malvids</taxon>
        <taxon>Brassicales</taxon>
        <taxon>Brassicaceae</taxon>
        <taxon>Brassiceae</taxon>
        <taxon>Brassica</taxon>
    </lineage>
</organism>
<feature type="region of interest" description="Disordered" evidence="1">
    <location>
        <begin position="37"/>
        <end position="65"/>
    </location>
</feature>
<dbReference type="AlphaFoldDB" id="A0A3P6BMD5"/>
<accession>A0A3P6BMD5</accession>
<protein>
    <submittedName>
        <fullName evidence="2">Uncharacterized protein</fullName>
    </submittedName>
</protein>
<evidence type="ECO:0000256" key="1">
    <source>
        <dbReference type="SAM" id="MobiDB-lite"/>
    </source>
</evidence>
<evidence type="ECO:0000313" key="2">
    <source>
        <dbReference type="EMBL" id="VDD02670.1"/>
    </source>
</evidence>
<sequence length="65" mass="7650">MEPPLFLHRIPLQRRRLRTRWAVLLLLLRHRRNRSLEGTNTCGRSSSPSISPSEVTFSLGLRRRT</sequence>